<dbReference type="InterPro" id="IPR016167">
    <property type="entry name" value="FAD-bd_PCMH_sub1"/>
</dbReference>
<dbReference type="PROSITE" id="PS00862">
    <property type="entry name" value="OX2_COVAL_FAD"/>
    <property type="match status" value="1"/>
</dbReference>
<dbReference type="InterPro" id="IPR006094">
    <property type="entry name" value="Oxid_FAD_bind_N"/>
</dbReference>
<dbReference type="RefSeq" id="XP_010434264.1">
    <property type="nucleotide sequence ID" value="XM_010435962.2"/>
</dbReference>
<sequence>MSGLYNNSSYFSPASPQIRSTPEIDSSQYLTELLVEHQKLIPFMQVLPICSRLLNQEIFRVSGMMSNQGFGDFDNFTNYSPPTREQFQSCLSTDHCDSTFQNPINLTTHTPDSRIYTESSSPNSSLINLNFTSLKPILIVKPKSESEIKNSILCSRKLGVQVRTLSGGHDYEGLSYLSQSPFIIIDLVNLRSIKINLTDETAWIESGATLGELYYEIAKTSNIHAFSAGVCPSVGVGGHISGGGFGTIMRKHGLASDNVVDARLMDVNGRILDRKTMGEDLFWALRGGGAASFGVVLSWKVKLARVPEKVTCFISQHTMGPSMNKLVHRWQSIGSELDEDLFIRVIIDNSQEGNQRTVKTTFQTLFLGGIDRLIPLMNQKFPELGLRSQDCKEMSWIESIMFFNWTLGKPLEIMLNRDLRFEDQYFKAKSDFVQTPVPEEVFEEVTKRFLQKETPLMILEPLGGEINQVSETESPYPHRRGNLYNIQYMVKWKVNEVEEMNKHVRWMRSLHDYMTPYVSKSPRGAYLNYRDLDLGTTKGINTSFEDARKWGETYFKGNFKRLGLVKGTIDPTNFFRNEQSIPPLF</sequence>
<dbReference type="Pfam" id="PF08031">
    <property type="entry name" value="BBE"/>
    <property type="match status" value="1"/>
</dbReference>
<dbReference type="InterPro" id="IPR016166">
    <property type="entry name" value="FAD-bd_PCMH"/>
</dbReference>
<evidence type="ECO:0000256" key="8">
    <source>
        <dbReference type="ARBA" id="ARBA00022827"/>
    </source>
</evidence>
<keyword evidence="6" id="KW-0732">Signal</keyword>
<dbReference type="GeneID" id="104718253"/>
<comment type="cofactor">
    <cofactor evidence="1">
        <name>FAD</name>
        <dbReference type="ChEBI" id="CHEBI:57692"/>
    </cofactor>
</comment>
<evidence type="ECO:0000256" key="1">
    <source>
        <dbReference type="ARBA" id="ARBA00001974"/>
    </source>
</evidence>
<evidence type="ECO:0000256" key="3">
    <source>
        <dbReference type="ARBA" id="ARBA00005466"/>
    </source>
</evidence>
<evidence type="ECO:0000256" key="9">
    <source>
        <dbReference type="ARBA" id="ARBA00023002"/>
    </source>
</evidence>
<evidence type="ECO:0000256" key="6">
    <source>
        <dbReference type="ARBA" id="ARBA00022729"/>
    </source>
</evidence>
<gene>
    <name evidence="13" type="primary">LOC104718253</name>
</gene>
<dbReference type="InterPro" id="IPR012951">
    <property type="entry name" value="BBE"/>
</dbReference>
<dbReference type="PROSITE" id="PS51387">
    <property type="entry name" value="FAD_PCMH"/>
    <property type="match status" value="1"/>
</dbReference>
<evidence type="ECO:0000313" key="12">
    <source>
        <dbReference type="Proteomes" id="UP000694864"/>
    </source>
</evidence>
<evidence type="ECO:0000259" key="11">
    <source>
        <dbReference type="PROSITE" id="PS51387"/>
    </source>
</evidence>
<evidence type="ECO:0000256" key="10">
    <source>
        <dbReference type="ARBA" id="ARBA00023180"/>
    </source>
</evidence>
<dbReference type="PANTHER" id="PTHR32448">
    <property type="entry name" value="OS08G0158400 PROTEIN"/>
    <property type="match status" value="1"/>
</dbReference>
<reference evidence="12" key="1">
    <citation type="journal article" date="2014" name="Nat. Commun.">
        <title>The emerging biofuel crop Camelina sativa retains a highly undifferentiated hexaploid genome structure.</title>
        <authorList>
            <person name="Kagale S."/>
            <person name="Koh C."/>
            <person name="Nixon J."/>
            <person name="Bollina V."/>
            <person name="Clarke W.E."/>
            <person name="Tuteja R."/>
            <person name="Spillane C."/>
            <person name="Robinson S.J."/>
            <person name="Links M.G."/>
            <person name="Clarke C."/>
            <person name="Higgins E.E."/>
            <person name="Huebert T."/>
            <person name="Sharpe A.G."/>
            <person name="Parkin I.A."/>
        </authorList>
    </citation>
    <scope>NUCLEOTIDE SEQUENCE [LARGE SCALE GENOMIC DNA]</scope>
    <source>
        <strain evidence="12">cv. DH55</strain>
    </source>
</reference>
<dbReference type="InterPro" id="IPR032377">
    <property type="entry name" value="STAR_dimer"/>
</dbReference>
<keyword evidence="5" id="KW-0285">Flavoprotein</keyword>
<feature type="domain" description="FAD-binding PCMH-type" evidence="11">
    <location>
        <begin position="132"/>
        <end position="306"/>
    </location>
</feature>
<name>A0ABM0U105_CAMSA</name>
<evidence type="ECO:0000313" key="13">
    <source>
        <dbReference type="RefSeq" id="XP_010434264.1"/>
    </source>
</evidence>
<keyword evidence="9" id="KW-0560">Oxidoreductase</keyword>
<keyword evidence="12" id="KW-1185">Reference proteome</keyword>
<accession>A0ABM0U105</accession>
<evidence type="ECO:0000256" key="7">
    <source>
        <dbReference type="ARBA" id="ARBA00022741"/>
    </source>
</evidence>
<dbReference type="SUPFAM" id="SSF56176">
    <property type="entry name" value="FAD-binding/transporter-associated domain-like"/>
    <property type="match status" value="1"/>
</dbReference>
<keyword evidence="4" id="KW-0134">Cell wall</keyword>
<dbReference type="InterPro" id="IPR006093">
    <property type="entry name" value="Oxy_OxRdtase_FAD_BS"/>
</dbReference>
<dbReference type="Gene3D" id="3.30.43.10">
    <property type="entry name" value="Uridine Diphospho-n-acetylenolpyruvylglucosamine Reductase, domain 2"/>
    <property type="match status" value="1"/>
</dbReference>
<evidence type="ECO:0000256" key="2">
    <source>
        <dbReference type="ARBA" id="ARBA00004191"/>
    </source>
</evidence>
<dbReference type="Proteomes" id="UP000694864">
    <property type="component" value="Chromosome 10"/>
</dbReference>
<evidence type="ECO:0000256" key="4">
    <source>
        <dbReference type="ARBA" id="ARBA00022512"/>
    </source>
</evidence>
<keyword evidence="4" id="KW-0964">Secreted</keyword>
<dbReference type="Gene3D" id="1.20.5.4010">
    <property type="match status" value="1"/>
</dbReference>
<dbReference type="InterPro" id="IPR036318">
    <property type="entry name" value="FAD-bd_PCMH-like_sf"/>
</dbReference>
<organism evidence="12 13">
    <name type="scientific">Camelina sativa</name>
    <name type="common">False flax</name>
    <name type="synonym">Myagrum sativum</name>
    <dbReference type="NCBI Taxonomy" id="90675"/>
    <lineage>
        <taxon>Eukaryota</taxon>
        <taxon>Viridiplantae</taxon>
        <taxon>Streptophyta</taxon>
        <taxon>Embryophyta</taxon>
        <taxon>Tracheophyta</taxon>
        <taxon>Spermatophyta</taxon>
        <taxon>Magnoliopsida</taxon>
        <taxon>eudicotyledons</taxon>
        <taxon>Gunneridae</taxon>
        <taxon>Pentapetalae</taxon>
        <taxon>rosids</taxon>
        <taxon>malvids</taxon>
        <taxon>Brassicales</taxon>
        <taxon>Brassicaceae</taxon>
        <taxon>Camelineae</taxon>
        <taxon>Camelina</taxon>
    </lineage>
</organism>
<protein>
    <submittedName>
        <fullName evidence="13">Cannabidiolic acid synthase-like</fullName>
    </submittedName>
</protein>
<dbReference type="Pfam" id="PF16544">
    <property type="entry name" value="STAR_dimer"/>
    <property type="match status" value="1"/>
</dbReference>
<dbReference type="Pfam" id="PF01565">
    <property type="entry name" value="FAD_binding_4"/>
    <property type="match status" value="1"/>
</dbReference>
<dbReference type="InterPro" id="IPR016169">
    <property type="entry name" value="FAD-bd_PCMH_sub2"/>
</dbReference>
<keyword evidence="7" id="KW-0547">Nucleotide-binding</keyword>
<proteinExistence type="inferred from homology"/>
<keyword evidence="10" id="KW-0325">Glycoprotein</keyword>
<dbReference type="Gene3D" id="3.30.465.10">
    <property type="match status" value="1"/>
</dbReference>
<keyword evidence="8" id="KW-0274">FAD</keyword>
<dbReference type="Gene3D" id="3.40.462.20">
    <property type="match status" value="1"/>
</dbReference>
<comment type="similarity">
    <text evidence="3">Belongs to the oxygen-dependent FAD-linked oxidoreductase family.</text>
</comment>
<evidence type="ECO:0000256" key="5">
    <source>
        <dbReference type="ARBA" id="ARBA00022630"/>
    </source>
</evidence>
<reference evidence="13" key="2">
    <citation type="submission" date="2025-08" db="UniProtKB">
        <authorList>
            <consortium name="RefSeq"/>
        </authorList>
    </citation>
    <scope>IDENTIFICATION</scope>
    <source>
        <tissue evidence="13">Leaf</tissue>
    </source>
</reference>
<comment type="subcellular location">
    <subcellularLocation>
        <location evidence="2">Secreted</location>
        <location evidence="2">Cell wall</location>
    </subcellularLocation>
</comment>